<evidence type="ECO:0000256" key="4">
    <source>
        <dbReference type="ARBA" id="ARBA00022833"/>
    </source>
</evidence>
<keyword evidence="2" id="KW-0479">Metal-binding</keyword>
<name>A0A8J2EIR6_COTCN</name>
<evidence type="ECO:0000313" key="7">
    <source>
        <dbReference type="Proteomes" id="UP000786811"/>
    </source>
</evidence>
<dbReference type="PANTHER" id="PTHR46481">
    <property type="entry name" value="ZINC FINGER BED DOMAIN-CONTAINING PROTEIN 4"/>
    <property type="match status" value="1"/>
</dbReference>
<dbReference type="SUPFAM" id="SSF53098">
    <property type="entry name" value="Ribonuclease H-like"/>
    <property type="match status" value="1"/>
</dbReference>
<evidence type="ECO:0000256" key="1">
    <source>
        <dbReference type="ARBA" id="ARBA00004123"/>
    </source>
</evidence>
<keyword evidence="5" id="KW-0539">Nucleus</keyword>
<dbReference type="GO" id="GO:0005634">
    <property type="term" value="C:nucleus"/>
    <property type="evidence" value="ECO:0007669"/>
    <property type="project" value="UniProtKB-SubCell"/>
</dbReference>
<proteinExistence type="predicted"/>
<dbReference type="SUPFAM" id="SSF140996">
    <property type="entry name" value="Hermes dimerisation domain"/>
    <property type="match status" value="1"/>
</dbReference>
<gene>
    <name evidence="6" type="ORF">HICCMSTLAB_LOCUS673</name>
</gene>
<keyword evidence="6" id="KW-0436">Ligase</keyword>
<evidence type="ECO:0000256" key="3">
    <source>
        <dbReference type="ARBA" id="ARBA00022771"/>
    </source>
</evidence>
<dbReference type="InterPro" id="IPR012337">
    <property type="entry name" value="RNaseH-like_sf"/>
</dbReference>
<dbReference type="EMBL" id="CAJNRD030001114">
    <property type="protein sequence ID" value="CAG5073901.1"/>
    <property type="molecule type" value="Genomic_DNA"/>
</dbReference>
<dbReference type="InterPro" id="IPR052035">
    <property type="entry name" value="ZnF_BED_domain_contain"/>
</dbReference>
<keyword evidence="3" id="KW-0863">Zinc-finger</keyword>
<dbReference type="GO" id="GO:0008270">
    <property type="term" value="F:zinc ion binding"/>
    <property type="evidence" value="ECO:0007669"/>
    <property type="project" value="UniProtKB-KW"/>
</dbReference>
<protein>
    <submittedName>
        <fullName evidence="6">Similar to ZBED1: E3 SUMO-protein ligase ZBED1 (Homo sapiens)</fullName>
    </submittedName>
</protein>
<keyword evidence="4" id="KW-0862">Zinc</keyword>
<evidence type="ECO:0000313" key="6">
    <source>
        <dbReference type="EMBL" id="CAG5073901.1"/>
    </source>
</evidence>
<dbReference type="Proteomes" id="UP000786811">
    <property type="component" value="Unassembled WGS sequence"/>
</dbReference>
<dbReference type="PANTHER" id="PTHR46481:SF10">
    <property type="entry name" value="ZINC FINGER BED DOMAIN-CONTAINING PROTEIN 39"/>
    <property type="match status" value="1"/>
</dbReference>
<dbReference type="OrthoDB" id="6615327at2759"/>
<comment type="subcellular location">
    <subcellularLocation>
        <location evidence="1">Nucleus</location>
    </subcellularLocation>
</comment>
<reference evidence="6" key="1">
    <citation type="submission" date="2021-04" db="EMBL/GenBank/DDBJ databases">
        <authorList>
            <person name="Chebbi M.A.C M."/>
        </authorList>
    </citation>
    <scope>NUCLEOTIDE SEQUENCE</scope>
</reference>
<dbReference type="AlphaFoldDB" id="A0A8J2EIR6"/>
<evidence type="ECO:0000256" key="2">
    <source>
        <dbReference type="ARBA" id="ARBA00022723"/>
    </source>
</evidence>
<organism evidence="6 7">
    <name type="scientific">Cotesia congregata</name>
    <name type="common">Parasitoid wasp</name>
    <name type="synonym">Apanteles congregatus</name>
    <dbReference type="NCBI Taxonomy" id="51543"/>
    <lineage>
        <taxon>Eukaryota</taxon>
        <taxon>Metazoa</taxon>
        <taxon>Ecdysozoa</taxon>
        <taxon>Arthropoda</taxon>
        <taxon>Hexapoda</taxon>
        <taxon>Insecta</taxon>
        <taxon>Pterygota</taxon>
        <taxon>Neoptera</taxon>
        <taxon>Endopterygota</taxon>
        <taxon>Hymenoptera</taxon>
        <taxon>Apocrita</taxon>
        <taxon>Ichneumonoidea</taxon>
        <taxon>Braconidae</taxon>
        <taxon>Microgastrinae</taxon>
        <taxon>Cotesia</taxon>
    </lineage>
</organism>
<accession>A0A8J2EIR6</accession>
<comment type="caution">
    <text evidence="6">The sequence shown here is derived from an EMBL/GenBank/DDBJ whole genome shotgun (WGS) entry which is preliminary data.</text>
</comment>
<evidence type="ECO:0000256" key="5">
    <source>
        <dbReference type="ARBA" id="ARBA00023242"/>
    </source>
</evidence>
<keyword evidence="7" id="KW-1185">Reference proteome</keyword>
<dbReference type="GO" id="GO:0016874">
    <property type="term" value="F:ligase activity"/>
    <property type="evidence" value="ECO:0007669"/>
    <property type="project" value="UniProtKB-KW"/>
</dbReference>
<sequence length="295" mass="33806">MALPNNPKSEATSISLVKYIAMDMLPLSHVEGLGFTQFMKDILSEYIIPSRTVIKNRLELLYESVRNDILEAFHCFPYISITTDGWSSRLSDSFMTITAHAIDDLWNMRSVTVDTNEMSESHTAENIYKYLCKALSEWKIVDKTIAVVHDNAPNMIAAMRTSSSSNVKIGQSVRCFCHTLQLVIEKAFKEDTFKKHLQKVSAIVGHFKHSNKATKALSDAQKEHNLPDHCLISYCVTRWNSAYAMMERILEQPIHARKIKPKSHQTKAPSTRRARENPALQLLRYHWTECEWSCI</sequence>